<dbReference type="InterPro" id="IPR036291">
    <property type="entry name" value="NAD(P)-bd_dom_sf"/>
</dbReference>
<evidence type="ECO:0000259" key="1">
    <source>
        <dbReference type="SMART" id="SM00829"/>
    </source>
</evidence>
<comment type="caution">
    <text evidence="2">The sequence shown here is derived from an EMBL/GenBank/DDBJ whole genome shotgun (WGS) entry which is preliminary data.</text>
</comment>
<dbReference type="Gene3D" id="3.90.180.10">
    <property type="entry name" value="Medium-chain alcohol dehydrogenases, catalytic domain"/>
    <property type="match status" value="1"/>
</dbReference>
<dbReference type="AlphaFoldDB" id="A0AAW2I7A7"/>
<dbReference type="InterPro" id="IPR020843">
    <property type="entry name" value="ER"/>
</dbReference>
<dbReference type="CDD" id="cd08241">
    <property type="entry name" value="QOR1"/>
    <property type="match status" value="1"/>
</dbReference>
<proteinExistence type="predicted"/>
<dbReference type="GO" id="GO:0005739">
    <property type="term" value="C:mitochondrion"/>
    <property type="evidence" value="ECO:0007669"/>
    <property type="project" value="TreeGrafter"/>
</dbReference>
<reference evidence="2" key="1">
    <citation type="journal article" date="2024" name="Gigascience">
        <title>Chromosome-level genome of the poultry shaft louse Menopon gallinae provides insight into the host-switching and adaptive evolution of parasitic lice.</title>
        <authorList>
            <person name="Xu Y."/>
            <person name="Ma L."/>
            <person name="Liu S."/>
            <person name="Liang Y."/>
            <person name="Liu Q."/>
            <person name="He Z."/>
            <person name="Tian L."/>
            <person name="Duan Y."/>
            <person name="Cai W."/>
            <person name="Li H."/>
            <person name="Song F."/>
        </authorList>
    </citation>
    <scope>NUCLEOTIDE SEQUENCE</scope>
    <source>
        <strain evidence="2">Cailab_2023a</strain>
    </source>
</reference>
<dbReference type="SUPFAM" id="SSF50129">
    <property type="entry name" value="GroES-like"/>
    <property type="match status" value="1"/>
</dbReference>
<dbReference type="Pfam" id="PF08240">
    <property type="entry name" value="ADH_N"/>
    <property type="match status" value="1"/>
</dbReference>
<dbReference type="PANTHER" id="PTHR43677:SF4">
    <property type="entry name" value="QUINONE OXIDOREDUCTASE-LIKE PROTEIN 2"/>
    <property type="match status" value="1"/>
</dbReference>
<sequence>MPLFGLRTLQNLGKSAARFNVQLDPRRLKSVKAAVLKEFKKPLVVEDFKVDKKLKANQVRIKVNYCSVNPSDFEIIHGYHDFKPKLPFVPGYEVAGEVAEVGKAAAEAGFHKGDKVIGLNKESCGGFAEECVVQTEDCFHIPQGVPLKICSALLDGYTISLLGLVRRGRIKEGDVVLITAAGGGVGLSAVDLAANVYKAKVIAVCSTEDKAALVRDKGAFAALKYSKNFPQEVNKITKGKGVNVIFDATGGEVFENALQCVSTEGKLILTSNAARSILSFNPNNLLPNAVSLIGVSPWHYRKNDIQTYVKTIEDVIDMAEQELISPHVSKEFTLEEVNDAFTYMTDATCTGKVVVRID</sequence>
<dbReference type="InterPro" id="IPR051397">
    <property type="entry name" value="Zn-ADH-like_protein"/>
</dbReference>
<feature type="domain" description="Enoyl reductase (ER)" evidence="1">
    <location>
        <begin position="37"/>
        <end position="355"/>
    </location>
</feature>
<dbReference type="InterPro" id="IPR011032">
    <property type="entry name" value="GroES-like_sf"/>
</dbReference>
<dbReference type="PANTHER" id="PTHR43677">
    <property type="entry name" value="SHORT-CHAIN DEHYDROGENASE/REDUCTASE"/>
    <property type="match status" value="1"/>
</dbReference>
<dbReference type="SMART" id="SM00829">
    <property type="entry name" value="PKS_ER"/>
    <property type="match status" value="1"/>
</dbReference>
<dbReference type="Pfam" id="PF00107">
    <property type="entry name" value="ADH_zinc_N"/>
    <property type="match status" value="1"/>
</dbReference>
<dbReference type="GO" id="GO:0016491">
    <property type="term" value="F:oxidoreductase activity"/>
    <property type="evidence" value="ECO:0007669"/>
    <property type="project" value="InterPro"/>
</dbReference>
<evidence type="ECO:0000313" key="2">
    <source>
        <dbReference type="EMBL" id="KAL0277658.1"/>
    </source>
</evidence>
<dbReference type="InterPro" id="IPR013154">
    <property type="entry name" value="ADH-like_N"/>
</dbReference>
<dbReference type="Gene3D" id="3.40.50.720">
    <property type="entry name" value="NAD(P)-binding Rossmann-like Domain"/>
    <property type="match status" value="1"/>
</dbReference>
<dbReference type="EMBL" id="JARGDH010000002">
    <property type="protein sequence ID" value="KAL0277658.1"/>
    <property type="molecule type" value="Genomic_DNA"/>
</dbReference>
<accession>A0AAW2I7A7</accession>
<protein>
    <recommendedName>
        <fullName evidence="1">Enoyl reductase (ER) domain-containing protein</fullName>
    </recommendedName>
</protein>
<dbReference type="SUPFAM" id="SSF51735">
    <property type="entry name" value="NAD(P)-binding Rossmann-fold domains"/>
    <property type="match status" value="1"/>
</dbReference>
<gene>
    <name evidence="2" type="ORF">PYX00_004876</name>
</gene>
<name>A0AAW2I7A7_9NEOP</name>
<dbReference type="InterPro" id="IPR013149">
    <property type="entry name" value="ADH-like_C"/>
</dbReference>
<organism evidence="2">
    <name type="scientific">Menopon gallinae</name>
    <name type="common">poultry shaft louse</name>
    <dbReference type="NCBI Taxonomy" id="328185"/>
    <lineage>
        <taxon>Eukaryota</taxon>
        <taxon>Metazoa</taxon>
        <taxon>Ecdysozoa</taxon>
        <taxon>Arthropoda</taxon>
        <taxon>Hexapoda</taxon>
        <taxon>Insecta</taxon>
        <taxon>Pterygota</taxon>
        <taxon>Neoptera</taxon>
        <taxon>Paraneoptera</taxon>
        <taxon>Psocodea</taxon>
        <taxon>Troctomorpha</taxon>
        <taxon>Phthiraptera</taxon>
        <taxon>Amblycera</taxon>
        <taxon>Menoponidae</taxon>
        <taxon>Menopon</taxon>
    </lineage>
</organism>